<keyword evidence="4" id="KW-0433">Leucine-rich repeat</keyword>
<evidence type="ECO:0000256" key="9">
    <source>
        <dbReference type="ARBA" id="ARBA00022989"/>
    </source>
</evidence>
<feature type="signal peptide" evidence="14">
    <location>
        <begin position="1"/>
        <end position="21"/>
    </location>
</feature>
<keyword evidence="9 13" id="KW-1133">Transmembrane helix</keyword>
<dbReference type="Proteomes" id="UP001186944">
    <property type="component" value="Unassembled WGS sequence"/>
</dbReference>
<dbReference type="InterPro" id="IPR032675">
    <property type="entry name" value="LRR_dom_sf"/>
</dbReference>
<dbReference type="Gene3D" id="3.40.50.10140">
    <property type="entry name" value="Toll/interleukin-1 receptor homology (TIR) domain"/>
    <property type="match status" value="1"/>
</dbReference>
<evidence type="ECO:0000256" key="13">
    <source>
        <dbReference type="SAM" id="Phobius"/>
    </source>
</evidence>
<keyword evidence="8" id="KW-0391">Immunity</keyword>
<evidence type="ECO:0000256" key="3">
    <source>
        <dbReference type="ARBA" id="ARBA00022588"/>
    </source>
</evidence>
<dbReference type="PRINTS" id="PR01537">
    <property type="entry name" value="INTRLKN1R1F"/>
</dbReference>
<dbReference type="GO" id="GO:0005886">
    <property type="term" value="C:plasma membrane"/>
    <property type="evidence" value="ECO:0007669"/>
    <property type="project" value="TreeGrafter"/>
</dbReference>
<dbReference type="InterPro" id="IPR035897">
    <property type="entry name" value="Toll_tir_struct_dom_sf"/>
</dbReference>
<reference evidence="16" key="1">
    <citation type="submission" date="2019-08" db="EMBL/GenBank/DDBJ databases">
        <title>The improved chromosome-level genome for the pearl oyster Pinctada fucata martensii using PacBio sequencing and Hi-C.</title>
        <authorList>
            <person name="Zheng Z."/>
        </authorList>
    </citation>
    <scope>NUCLEOTIDE SEQUENCE</scope>
    <source>
        <strain evidence="16">ZZ-2019</strain>
        <tissue evidence="16">Adductor muscle</tissue>
    </source>
</reference>
<keyword evidence="5 13" id="KW-0812">Transmembrane</keyword>
<dbReference type="PIRSF" id="PIRSF037595">
    <property type="entry name" value="Toll-like_receptor"/>
    <property type="match status" value="1"/>
</dbReference>
<evidence type="ECO:0000256" key="2">
    <source>
        <dbReference type="ARBA" id="ARBA00009634"/>
    </source>
</evidence>
<dbReference type="InterPro" id="IPR003591">
    <property type="entry name" value="Leu-rich_rpt_typical-subtyp"/>
</dbReference>
<evidence type="ECO:0000256" key="1">
    <source>
        <dbReference type="ARBA" id="ARBA00004479"/>
    </source>
</evidence>
<accession>A0AA88XWS0</accession>
<keyword evidence="10 13" id="KW-0472">Membrane</keyword>
<evidence type="ECO:0000256" key="4">
    <source>
        <dbReference type="ARBA" id="ARBA00022614"/>
    </source>
</evidence>
<evidence type="ECO:0000256" key="14">
    <source>
        <dbReference type="SAM" id="SignalP"/>
    </source>
</evidence>
<keyword evidence="12" id="KW-0325">Glycoprotein</keyword>
<dbReference type="InterPro" id="IPR001611">
    <property type="entry name" value="Leu-rich_rpt"/>
</dbReference>
<dbReference type="SMART" id="SM00082">
    <property type="entry name" value="LRRCT"/>
    <property type="match status" value="1"/>
</dbReference>
<evidence type="ECO:0000313" key="16">
    <source>
        <dbReference type="EMBL" id="KAK3093317.1"/>
    </source>
</evidence>
<feature type="chain" id="PRO_5041647682" description="TIR domain-containing protein" evidence="14">
    <location>
        <begin position="22"/>
        <end position="727"/>
    </location>
</feature>
<dbReference type="GO" id="GO:0002224">
    <property type="term" value="P:toll-like receptor signaling pathway"/>
    <property type="evidence" value="ECO:0007669"/>
    <property type="project" value="InterPro"/>
</dbReference>
<dbReference type="SMART" id="SM00369">
    <property type="entry name" value="LRR_TYP"/>
    <property type="match status" value="8"/>
</dbReference>
<name>A0AA88XWS0_PINIB</name>
<comment type="subcellular location">
    <subcellularLocation>
        <location evidence="1">Membrane</location>
        <topology evidence="1">Single-pass type I membrane protein</topology>
    </subcellularLocation>
</comment>
<feature type="transmembrane region" description="Helical" evidence="13">
    <location>
        <begin position="537"/>
        <end position="559"/>
    </location>
</feature>
<dbReference type="SUPFAM" id="SSF52058">
    <property type="entry name" value="L domain-like"/>
    <property type="match status" value="1"/>
</dbReference>
<evidence type="ECO:0000256" key="8">
    <source>
        <dbReference type="ARBA" id="ARBA00022859"/>
    </source>
</evidence>
<evidence type="ECO:0000259" key="15">
    <source>
        <dbReference type="PROSITE" id="PS50104"/>
    </source>
</evidence>
<evidence type="ECO:0000256" key="10">
    <source>
        <dbReference type="ARBA" id="ARBA00023136"/>
    </source>
</evidence>
<dbReference type="AlphaFoldDB" id="A0AA88XWS0"/>
<keyword evidence="11" id="KW-0675">Receptor</keyword>
<evidence type="ECO:0000256" key="12">
    <source>
        <dbReference type="ARBA" id="ARBA00023180"/>
    </source>
</evidence>
<dbReference type="PANTHER" id="PTHR24365:SF530">
    <property type="entry name" value="MSTPROX-RELATED"/>
    <property type="match status" value="1"/>
</dbReference>
<dbReference type="FunFam" id="3.40.50.10140:FF:000001">
    <property type="entry name" value="Toll-like receptor 2"/>
    <property type="match status" value="1"/>
</dbReference>
<evidence type="ECO:0000256" key="5">
    <source>
        <dbReference type="ARBA" id="ARBA00022692"/>
    </source>
</evidence>
<dbReference type="Pfam" id="PF01582">
    <property type="entry name" value="TIR"/>
    <property type="match status" value="1"/>
</dbReference>
<evidence type="ECO:0000256" key="6">
    <source>
        <dbReference type="ARBA" id="ARBA00022729"/>
    </source>
</evidence>
<dbReference type="GO" id="GO:0004888">
    <property type="term" value="F:transmembrane signaling receptor activity"/>
    <property type="evidence" value="ECO:0007669"/>
    <property type="project" value="InterPro"/>
</dbReference>
<comment type="caution">
    <text evidence="16">The sequence shown here is derived from an EMBL/GenBank/DDBJ whole genome shotgun (WGS) entry which is preliminary data.</text>
</comment>
<sequence length="727" mass="84649">MTRHSLTTYLTTILLIPFIVSYEFKPFPCPPKICHCMRTQRKADCSGHAKKLSFIPDLPPYVQSVYLNKDYFPNISRHVLKSLLPLPLKRLTFISSNVTSVSDEAFTKLKFLRDLDFSSNLRINVTQLKNSFKSLQSKELGQLTLNSMGWTSKTMSESIFENLNDRHIESLSLVRNKIQSLAPDSLQGLQNLTILNLSENKFFKCEESLRSLQSIQKLLLSKNNITECLIENLPRSLIELSVDHNWLTQLPQFCRNLTEPLLPKLKVLNLRYNLIHSLYQMKSQCLPSLKRLVLAQNEIHHFPKYAFSSLTIEDLDIGSMKGGVDTVSHNAFDIQTLKKFRFDLNNFKFQINWPHYAIRGSLRNCTKLEYLDLSYNHLPKWTDGVRALLGELRVLHTLRLVNVYWSLIPDHIFKLVPNVRDIILSHNRLSKLNESLFANVSKIQKLFLDVNRIAYVGPNTFTDSLWNSLKLLDLSGNPFVCNCDLLWFSKFLRTKRSNLSLHQYPRLYLCNSPPERKGLILKSFTITDEDCQAPSNLLTILSCTGSVVLFLLITSLILYKARWQIRYWLYLLRFRRSEYSRISEINFKYDAFVIYADDDSEFVHETLMQKLEGEHQISLCIHFRDFQVGKIIADNIVECMSECRHVLVVLSPNFCNSRWCKFELDIAQDRWLNNETEALVLVMLQEIDSRNMTKYMRAILKTTTYAMWTDNQQGQELFWTQLLSALS</sequence>
<dbReference type="Pfam" id="PF13855">
    <property type="entry name" value="LRR_8"/>
    <property type="match status" value="3"/>
</dbReference>
<organism evidence="16 17">
    <name type="scientific">Pinctada imbricata</name>
    <name type="common">Atlantic pearl-oyster</name>
    <name type="synonym">Pinctada martensii</name>
    <dbReference type="NCBI Taxonomy" id="66713"/>
    <lineage>
        <taxon>Eukaryota</taxon>
        <taxon>Metazoa</taxon>
        <taxon>Spiralia</taxon>
        <taxon>Lophotrochozoa</taxon>
        <taxon>Mollusca</taxon>
        <taxon>Bivalvia</taxon>
        <taxon>Autobranchia</taxon>
        <taxon>Pteriomorphia</taxon>
        <taxon>Pterioida</taxon>
        <taxon>Pterioidea</taxon>
        <taxon>Pteriidae</taxon>
        <taxon>Pinctada</taxon>
    </lineage>
</organism>
<keyword evidence="6 14" id="KW-0732">Signal</keyword>
<dbReference type="EMBL" id="VSWD01000009">
    <property type="protein sequence ID" value="KAK3093317.1"/>
    <property type="molecule type" value="Genomic_DNA"/>
</dbReference>
<keyword evidence="3" id="KW-0399">Innate immunity</keyword>
<gene>
    <name evidence="16" type="ORF">FSP39_013986</name>
</gene>
<evidence type="ECO:0000313" key="17">
    <source>
        <dbReference type="Proteomes" id="UP001186944"/>
    </source>
</evidence>
<dbReference type="PROSITE" id="PS50104">
    <property type="entry name" value="TIR"/>
    <property type="match status" value="1"/>
</dbReference>
<dbReference type="InterPro" id="IPR000483">
    <property type="entry name" value="Cys-rich_flank_reg_C"/>
</dbReference>
<protein>
    <recommendedName>
        <fullName evidence="15">TIR domain-containing protein</fullName>
    </recommendedName>
</protein>
<dbReference type="SUPFAM" id="SSF52200">
    <property type="entry name" value="Toll/Interleukin receptor TIR domain"/>
    <property type="match status" value="1"/>
</dbReference>
<proteinExistence type="inferred from homology"/>
<dbReference type="InterPro" id="IPR000157">
    <property type="entry name" value="TIR_dom"/>
</dbReference>
<keyword evidence="7" id="KW-0677">Repeat</keyword>
<evidence type="ECO:0000256" key="7">
    <source>
        <dbReference type="ARBA" id="ARBA00022737"/>
    </source>
</evidence>
<dbReference type="Gene3D" id="3.80.10.10">
    <property type="entry name" value="Ribonuclease Inhibitor"/>
    <property type="match status" value="3"/>
</dbReference>
<dbReference type="PANTHER" id="PTHR24365">
    <property type="entry name" value="TOLL-LIKE RECEPTOR"/>
    <property type="match status" value="1"/>
</dbReference>
<dbReference type="SMART" id="SM00255">
    <property type="entry name" value="TIR"/>
    <property type="match status" value="1"/>
</dbReference>
<evidence type="ECO:0000256" key="11">
    <source>
        <dbReference type="ARBA" id="ARBA00023170"/>
    </source>
</evidence>
<dbReference type="InterPro" id="IPR017241">
    <property type="entry name" value="Toll-like_receptor"/>
</dbReference>
<dbReference type="GO" id="GO:0045087">
    <property type="term" value="P:innate immune response"/>
    <property type="evidence" value="ECO:0007669"/>
    <property type="project" value="UniProtKB-KW"/>
</dbReference>
<feature type="domain" description="TIR" evidence="15">
    <location>
        <begin position="587"/>
        <end position="726"/>
    </location>
</feature>
<comment type="similarity">
    <text evidence="2">Belongs to the Toll-like receptor family.</text>
</comment>
<keyword evidence="17" id="KW-1185">Reference proteome</keyword>